<keyword evidence="1" id="KW-0472">Membrane</keyword>
<feature type="transmembrane region" description="Helical" evidence="1">
    <location>
        <begin position="12"/>
        <end position="36"/>
    </location>
</feature>
<protein>
    <submittedName>
        <fullName evidence="2">Uncharacterized protein</fullName>
    </submittedName>
</protein>
<name>A0AAP0MEV7_9ROSI</name>
<dbReference type="Gene3D" id="3.90.550.10">
    <property type="entry name" value="Spore Coat Polysaccharide Biosynthesis Protein SpsA, Chain A"/>
    <property type="match status" value="1"/>
</dbReference>
<dbReference type="PANTHER" id="PTHR35723">
    <property type="entry name" value="POLYPHOSPHATIDYLINOSITOL PHOSPHATASE"/>
    <property type="match status" value="1"/>
</dbReference>
<evidence type="ECO:0000256" key="1">
    <source>
        <dbReference type="SAM" id="Phobius"/>
    </source>
</evidence>
<evidence type="ECO:0000313" key="2">
    <source>
        <dbReference type="EMBL" id="KAK9209189.1"/>
    </source>
</evidence>
<organism evidence="2 3">
    <name type="scientific">Citrus x changshan-huyou</name>
    <dbReference type="NCBI Taxonomy" id="2935761"/>
    <lineage>
        <taxon>Eukaryota</taxon>
        <taxon>Viridiplantae</taxon>
        <taxon>Streptophyta</taxon>
        <taxon>Embryophyta</taxon>
        <taxon>Tracheophyta</taxon>
        <taxon>Spermatophyta</taxon>
        <taxon>Magnoliopsida</taxon>
        <taxon>eudicotyledons</taxon>
        <taxon>Gunneridae</taxon>
        <taxon>Pentapetalae</taxon>
        <taxon>rosids</taxon>
        <taxon>malvids</taxon>
        <taxon>Sapindales</taxon>
        <taxon>Rutaceae</taxon>
        <taxon>Aurantioideae</taxon>
        <taxon>Citrus</taxon>
    </lineage>
</organism>
<evidence type="ECO:0000313" key="3">
    <source>
        <dbReference type="Proteomes" id="UP001428341"/>
    </source>
</evidence>
<dbReference type="InterPro" id="IPR029044">
    <property type="entry name" value="Nucleotide-diphossugar_trans"/>
</dbReference>
<dbReference type="SUPFAM" id="SSF53448">
    <property type="entry name" value="Nucleotide-diphospho-sugar transferases"/>
    <property type="match status" value="1"/>
</dbReference>
<accession>A0AAP0MEV7</accession>
<dbReference type="Proteomes" id="UP001428341">
    <property type="component" value="Unassembled WGS sequence"/>
</dbReference>
<sequence length="388" mass="44097">MFIWFCCSGTGVLALEGNILCILCFFSIQFVLEMIFESVGPLKGSLGMRACGGWRRFLFFLPLVFFLPYLLSVLELHEKSVVEDLPRKNRQKFDHLILGPAAGQGLPNRLQCQDSRASNMVTVGNASYSKTERSMAILNVTMPKSDVFILTDPASDLSMPRKGVTIYPIHGEYSRDKLMLQRIRSYITFLERRLREHSQGQGHINHYVFTDSDIAVVDDLGHIFHDYQNFHLALTFRNNKDQPLNSGFIAVRGTPDGILRAKIFLEEVLRVYSSKYMNASRMLGDQLALAWVVKSHPSFDARRFTKAQPFVEDITGASVLFLPCTTYNWTPPEGAGQFHGMPLDVKVVHFKGSRKRLMLESWNFFSSSSDISDMLCLILMSGRTKYDF</sequence>
<reference evidence="2 3" key="1">
    <citation type="submission" date="2024-05" db="EMBL/GenBank/DDBJ databases">
        <title>Haplotype-resolved chromosome-level genome assembly of Huyou (Citrus changshanensis).</title>
        <authorList>
            <person name="Miao C."/>
            <person name="Chen W."/>
            <person name="Wu Y."/>
            <person name="Wang L."/>
            <person name="Zhao S."/>
            <person name="Grierson D."/>
            <person name="Xu C."/>
            <person name="Chen K."/>
        </authorList>
    </citation>
    <scope>NUCLEOTIDE SEQUENCE [LARGE SCALE GENOMIC DNA]</scope>
    <source>
        <strain evidence="2">01-14</strain>
        <tissue evidence="2">Leaf</tissue>
    </source>
</reference>
<dbReference type="EMBL" id="JBCGBO010000004">
    <property type="protein sequence ID" value="KAK9209189.1"/>
    <property type="molecule type" value="Genomic_DNA"/>
</dbReference>
<gene>
    <name evidence="2" type="ORF">WN944_001553</name>
</gene>
<proteinExistence type="predicted"/>
<comment type="caution">
    <text evidence="2">The sequence shown here is derived from an EMBL/GenBank/DDBJ whole genome shotgun (WGS) entry which is preliminary data.</text>
</comment>
<dbReference type="AlphaFoldDB" id="A0AAP0MEV7"/>
<feature type="transmembrane region" description="Helical" evidence="1">
    <location>
        <begin position="57"/>
        <end position="74"/>
    </location>
</feature>
<keyword evidence="3" id="KW-1185">Reference proteome</keyword>
<keyword evidence="1" id="KW-0812">Transmembrane</keyword>
<keyword evidence="1" id="KW-1133">Transmembrane helix</keyword>